<keyword evidence="4 7" id="KW-0369">Histidine metabolism</keyword>
<dbReference type="GO" id="GO:0005737">
    <property type="term" value="C:cytoplasm"/>
    <property type="evidence" value="ECO:0007669"/>
    <property type="project" value="UniProtKB-SubCell"/>
</dbReference>
<dbReference type="InterPro" id="IPR011059">
    <property type="entry name" value="Metal-dep_hydrolase_composite"/>
</dbReference>
<evidence type="ECO:0000256" key="2">
    <source>
        <dbReference type="ARBA" id="ARBA00022723"/>
    </source>
</evidence>
<feature type="binding site" evidence="7">
    <location>
        <position position="73"/>
    </location>
    <ligand>
        <name>Zn(2+)</name>
        <dbReference type="ChEBI" id="CHEBI:29105"/>
    </ligand>
</feature>
<comment type="similarity">
    <text evidence="7">Belongs to the metallo-dependent hydrolases superfamily. HutI family.</text>
</comment>
<dbReference type="Proteomes" id="UP000319732">
    <property type="component" value="Unassembled WGS sequence"/>
</dbReference>
<dbReference type="GO" id="GO:0050480">
    <property type="term" value="F:imidazolonepropionase activity"/>
    <property type="evidence" value="ECO:0007669"/>
    <property type="project" value="UniProtKB-UniRule"/>
</dbReference>
<keyword evidence="7" id="KW-0963">Cytoplasm</keyword>
<feature type="binding site" evidence="7">
    <location>
        <position position="241"/>
    </location>
    <ligand>
        <name>Fe(3+)</name>
        <dbReference type="ChEBI" id="CHEBI:29034"/>
    </ligand>
</feature>
<feature type="binding site" evidence="7">
    <location>
        <position position="143"/>
    </location>
    <ligand>
        <name>4-imidazolone-5-propanoate</name>
        <dbReference type="ChEBI" id="CHEBI:77893"/>
    </ligand>
</feature>
<protein>
    <recommendedName>
        <fullName evidence="1 7">Imidazolonepropionase</fullName>
        <ecNumber evidence="1 7">3.5.2.7</ecNumber>
    </recommendedName>
    <alternativeName>
        <fullName evidence="7">Imidazolone-5-propionate hydrolase</fullName>
    </alternativeName>
</protein>
<dbReference type="GO" id="GO:0019557">
    <property type="term" value="P:L-histidine catabolic process to glutamate and formate"/>
    <property type="evidence" value="ECO:0007669"/>
    <property type="project" value="UniProtKB-UniPathway"/>
</dbReference>
<dbReference type="FunFam" id="3.20.20.140:FF:000007">
    <property type="entry name" value="Imidazolonepropionase"/>
    <property type="match status" value="1"/>
</dbReference>
<dbReference type="InterPro" id="IPR005920">
    <property type="entry name" value="HutI"/>
</dbReference>
<evidence type="ECO:0000256" key="6">
    <source>
        <dbReference type="ARBA" id="ARBA00023004"/>
    </source>
</evidence>
<dbReference type="PANTHER" id="PTHR42752:SF1">
    <property type="entry name" value="IMIDAZOLONEPROPIONASE-RELATED"/>
    <property type="match status" value="1"/>
</dbReference>
<dbReference type="Gene3D" id="2.30.40.10">
    <property type="entry name" value="Urease, subunit C, domain 1"/>
    <property type="match status" value="1"/>
</dbReference>
<dbReference type="SUPFAM" id="SSF51338">
    <property type="entry name" value="Composite domain of metallo-dependent hydrolases"/>
    <property type="match status" value="1"/>
</dbReference>
<evidence type="ECO:0000259" key="8">
    <source>
        <dbReference type="Pfam" id="PF01979"/>
    </source>
</evidence>
<sequence length="404" mass="42917">MQADWLIKNIHLATFDPTVAAPYGAIRDALVAVAAERILWAGPAAQAPSLDGAVVINGKGGWLTPGLIDCHTHLVYGGDRAEEFEWRLQGRSYADIAAQGGGILSTVAATRAASATQLLDSAARRLRALCAEGVTTVEIKSGYGLALDTERRMLVVARALGQQLPITVRTTFLGAHALPPQYQGDADGYIDTLVETVLPALAAEGLVDAVDVFCEGIGFSVAQCRRLFERARELGLPVKGHVEQLSYQGGARLVAEFGGLSVDHVEYLPETDLESLAQSGAVAVLLPGAFYYLQEQQKPPIAALRRWGIPMAVATDLNPGSSPMASLLLALNQACILFGLTPEEALLGATRHAAAALGLADRKGCISAGFDADMLLWDCGRPAEICYGINMQRPRHIWVGGRDV</sequence>
<dbReference type="SUPFAM" id="SSF51556">
    <property type="entry name" value="Metallo-dependent hydrolases"/>
    <property type="match status" value="1"/>
</dbReference>
<dbReference type="AlphaFoldDB" id="A0A545TNT4"/>
<feature type="domain" description="Amidohydrolase-related" evidence="8">
    <location>
        <begin position="63"/>
        <end position="401"/>
    </location>
</feature>
<feature type="binding site" evidence="7">
    <location>
        <position position="320"/>
    </location>
    <ligand>
        <name>N-formimidoyl-L-glutamate</name>
        <dbReference type="ChEBI" id="CHEBI:58928"/>
    </ligand>
</feature>
<comment type="cofactor">
    <cofactor evidence="7">
        <name>Zn(2+)</name>
        <dbReference type="ChEBI" id="CHEBI:29105"/>
    </cofactor>
    <cofactor evidence="7">
        <name>Fe(3+)</name>
        <dbReference type="ChEBI" id="CHEBI:29034"/>
    </cofactor>
    <text evidence="7">Binds 1 zinc or iron ion per subunit.</text>
</comment>
<feature type="binding site" evidence="7">
    <location>
        <position position="316"/>
    </location>
    <ligand>
        <name>Zn(2+)</name>
        <dbReference type="ChEBI" id="CHEBI:29105"/>
    </ligand>
</feature>
<comment type="function">
    <text evidence="7">Catalyzes the hydrolytic cleavage of the carbon-nitrogen bond in imidazolone-5-propanoate to yield N-formimidoyl-L-glutamate. It is the third step in the universal histidine degradation pathway.</text>
</comment>
<dbReference type="GO" id="GO:0019556">
    <property type="term" value="P:L-histidine catabolic process to glutamate and formamide"/>
    <property type="evidence" value="ECO:0007669"/>
    <property type="project" value="UniProtKB-UniRule"/>
</dbReference>
<reference evidence="9 10" key="1">
    <citation type="submission" date="2019-06" db="EMBL/GenBank/DDBJ databases">
        <title>Whole genome sequence for Cellvibrionaceae sp. R142.</title>
        <authorList>
            <person name="Wang G."/>
        </authorList>
    </citation>
    <scope>NUCLEOTIDE SEQUENCE [LARGE SCALE GENOMIC DNA]</scope>
    <source>
        <strain evidence="9 10">R142</strain>
    </source>
</reference>
<evidence type="ECO:0000256" key="1">
    <source>
        <dbReference type="ARBA" id="ARBA00012864"/>
    </source>
</evidence>
<feature type="binding site" evidence="7">
    <location>
        <position position="318"/>
    </location>
    <ligand>
        <name>N-formimidoyl-L-glutamate</name>
        <dbReference type="ChEBI" id="CHEBI:58928"/>
    </ligand>
</feature>
<feature type="binding site" evidence="7">
    <location>
        <position position="71"/>
    </location>
    <ligand>
        <name>Fe(3+)</name>
        <dbReference type="ChEBI" id="CHEBI:29034"/>
    </ligand>
</feature>
<proteinExistence type="inferred from homology"/>
<evidence type="ECO:0000256" key="3">
    <source>
        <dbReference type="ARBA" id="ARBA00022801"/>
    </source>
</evidence>
<feature type="binding site" evidence="7">
    <location>
        <position position="244"/>
    </location>
    <ligand>
        <name>4-imidazolone-5-propanoate</name>
        <dbReference type="ChEBI" id="CHEBI:77893"/>
    </ligand>
</feature>
<dbReference type="PANTHER" id="PTHR42752">
    <property type="entry name" value="IMIDAZOLONEPROPIONASE"/>
    <property type="match status" value="1"/>
</dbReference>
<dbReference type="HAMAP" id="MF_00372">
    <property type="entry name" value="HutI"/>
    <property type="match status" value="1"/>
</dbReference>
<dbReference type="UniPathway" id="UPA00379">
    <property type="reaction ID" value="UER00551"/>
</dbReference>
<evidence type="ECO:0000256" key="7">
    <source>
        <dbReference type="HAMAP-Rule" id="MF_00372"/>
    </source>
</evidence>
<comment type="catalytic activity">
    <reaction evidence="7">
        <text>4-imidazolone-5-propanoate + H2O = N-formimidoyl-L-glutamate</text>
        <dbReference type="Rhea" id="RHEA:23660"/>
        <dbReference type="ChEBI" id="CHEBI:15377"/>
        <dbReference type="ChEBI" id="CHEBI:58928"/>
        <dbReference type="ChEBI" id="CHEBI:77893"/>
        <dbReference type="EC" id="3.5.2.7"/>
    </reaction>
</comment>
<organism evidence="9 10">
    <name type="scientific">Exilibacterium tricleocarpae</name>
    <dbReference type="NCBI Taxonomy" id="2591008"/>
    <lineage>
        <taxon>Bacteria</taxon>
        <taxon>Pseudomonadati</taxon>
        <taxon>Pseudomonadota</taxon>
        <taxon>Gammaproteobacteria</taxon>
        <taxon>Cellvibrionales</taxon>
        <taxon>Cellvibrionaceae</taxon>
        <taxon>Exilibacterium</taxon>
    </lineage>
</organism>
<dbReference type="InterPro" id="IPR006680">
    <property type="entry name" value="Amidohydro-rel"/>
</dbReference>
<dbReference type="EC" id="3.5.2.7" evidence="1 7"/>
<dbReference type="InterPro" id="IPR032466">
    <property type="entry name" value="Metal_Hydrolase"/>
</dbReference>
<gene>
    <name evidence="7" type="primary">hutI</name>
    <name evidence="9" type="ORF">FKG94_12760</name>
</gene>
<comment type="pathway">
    <text evidence="7">Amino-acid degradation; L-histidine degradation into L-glutamate; N-formimidoyl-L-glutamate from L-histidine: step 3/3.</text>
</comment>
<keyword evidence="5 7" id="KW-0862">Zinc</keyword>
<dbReference type="NCBIfam" id="TIGR01224">
    <property type="entry name" value="hutI"/>
    <property type="match status" value="1"/>
</dbReference>
<feature type="binding site" evidence="7">
    <location>
        <position position="73"/>
    </location>
    <ligand>
        <name>Fe(3+)</name>
        <dbReference type="ChEBI" id="CHEBI:29034"/>
    </ligand>
</feature>
<evidence type="ECO:0000256" key="5">
    <source>
        <dbReference type="ARBA" id="ARBA00022833"/>
    </source>
</evidence>
<name>A0A545TNT4_9GAMM</name>
<dbReference type="OrthoDB" id="9776455at2"/>
<dbReference type="Pfam" id="PF01979">
    <property type="entry name" value="Amidohydro_1"/>
    <property type="match status" value="1"/>
</dbReference>
<dbReference type="GO" id="GO:0005506">
    <property type="term" value="F:iron ion binding"/>
    <property type="evidence" value="ECO:0007669"/>
    <property type="project" value="UniProtKB-UniRule"/>
</dbReference>
<comment type="subcellular location">
    <subcellularLocation>
        <location evidence="7">Cytoplasm</location>
    </subcellularLocation>
</comment>
<feature type="binding site" evidence="7">
    <location>
        <position position="143"/>
    </location>
    <ligand>
        <name>N-formimidoyl-L-glutamate</name>
        <dbReference type="ChEBI" id="CHEBI:58928"/>
    </ligand>
</feature>
<dbReference type="EMBL" id="VHSG01000012">
    <property type="protein sequence ID" value="TQV78884.1"/>
    <property type="molecule type" value="Genomic_DNA"/>
</dbReference>
<feature type="binding site" evidence="7">
    <location>
        <position position="321"/>
    </location>
    <ligand>
        <name>4-imidazolone-5-propanoate</name>
        <dbReference type="ChEBI" id="CHEBI:77893"/>
    </ligand>
</feature>
<keyword evidence="3 7" id="KW-0378">Hydrolase</keyword>
<evidence type="ECO:0000313" key="9">
    <source>
        <dbReference type="EMBL" id="TQV78884.1"/>
    </source>
</evidence>
<dbReference type="RefSeq" id="WP_142904719.1">
    <property type="nucleotide sequence ID" value="NZ_ML660093.1"/>
</dbReference>
<feature type="binding site" evidence="7">
    <location>
        <position position="176"/>
    </location>
    <ligand>
        <name>4-imidazolone-5-propanoate</name>
        <dbReference type="ChEBI" id="CHEBI:77893"/>
    </ligand>
</feature>
<accession>A0A545TNT4</accession>
<evidence type="ECO:0000313" key="10">
    <source>
        <dbReference type="Proteomes" id="UP000319732"/>
    </source>
</evidence>
<dbReference type="Gene3D" id="3.20.20.140">
    <property type="entry name" value="Metal-dependent hydrolases"/>
    <property type="match status" value="1"/>
</dbReference>
<keyword evidence="2 7" id="KW-0479">Metal-binding</keyword>
<keyword evidence="10" id="KW-1185">Reference proteome</keyword>
<dbReference type="GO" id="GO:0008270">
    <property type="term" value="F:zinc ion binding"/>
    <property type="evidence" value="ECO:0007669"/>
    <property type="project" value="UniProtKB-UniRule"/>
</dbReference>
<feature type="binding site" evidence="7">
    <location>
        <position position="80"/>
    </location>
    <ligand>
        <name>4-imidazolone-5-propanoate</name>
        <dbReference type="ChEBI" id="CHEBI:77893"/>
    </ligand>
</feature>
<feature type="binding site" evidence="7">
    <location>
        <position position="241"/>
    </location>
    <ligand>
        <name>Zn(2+)</name>
        <dbReference type="ChEBI" id="CHEBI:29105"/>
    </ligand>
</feature>
<feature type="binding site" evidence="7">
    <location>
        <position position="316"/>
    </location>
    <ligand>
        <name>Fe(3+)</name>
        <dbReference type="ChEBI" id="CHEBI:29034"/>
    </ligand>
</feature>
<feature type="binding site" evidence="7">
    <location>
        <position position="71"/>
    </location>
    <ligand>
        <name>Zn(2+)</name>
        <dbReference type="ChEBI" id="CHEBI:29105"/>
    </ligand>
</feature>
<keyword evidence="6 7" id="KW-0408">Iron</keyword>
<comment type="caution">
    <text evidence="9">The sequence shown here is derived from an EMBL/GenBank/DDBJ whole genome shotgun (WGS) entry which is preliminary data.</text>
</comment>
<evidence type="ECO:0000256" key="4">
    <source>
        <dbReference type="ARBA" id="ARBA00022808"/>
    </source>
</evidence>